<dbReference type="CDD" id="cd12108">
    <property type="entry name" value="Hr-like"/>
    <property type="match status" value="1"/>
</dbReference>
<evidence type="ECO:0000256" key="1">
    <source>
        <dbReference type="ARBA" id="ARBA00008710"/>
    </source>
</evidence>
<dbReference type="GO" id="GO:0005886">
    <property type="term" value="C:plasma membrane"/>
    <property type="evidence" value="ECO:0007669"/>
    <property type="project" value="TreeGrafter"/>
</dbReference>
<dbReference type="InterPro" id="IPR012312">
    <property type="entry name" value="Hemerythrin-like"/>
</dbReference>
<dbReference type="PANTHER" id="PTHR39428:SF1">
    <property type="entry name" value="F420H(2)-DEPENDENT QUINONE REDUCTASE RV1261C"/>
    <property type="match status" value="1"/>
</dbReference>
<reference evidence="5 6" key="1">
    <citation type="submission" date="2016-10" db="EMBL/GenBank/DDBJ databases">
        <authorList>
            <person name="de Groot N.N."/>
        </authorList>
    </citation>
    <scope>NUCLEOTIDE SEQUENCE [LARGE SCALE GENOMIC DNA]</scope>
    <source>
        <strain evidence="5 6">CPCC 201354</strain>
    </source>
</reference>
<dbReference type="Gene3D" id="1.20.120.520">
    <property type="entry name" value="nmb1532 protein domain like"/>
    <property type="match status" value="1"/>
</dbReference>
<dbReference type="PANTHER" id="PTHR39428">
    <property type="entry name" value="F420H(2)-DEPENDENT QUINONE REDUCTASE RV1261C"/>
    <property type="match status" value="1"/>
</dbReference>
<sequence length="284" mass="31115">MNSTGRKTRMPNDFNKQVIEEFRANGGRVGGMFEGARLLLLTTIGAKSGTPHTTPLGYLHDGGERVLIIASAGGAPHHPAWFHNLLANPQVVVDDGVFTYDARAVVLPEEERDRAFARAVEDDPGWGDYQAKATRVIPVVALEPVGPGRPNNASWGVALKSVHDAFRRELALIRSAIAKSGPLLGAQLRINCLTVCQGLHFHHTGEDTVMFPALADRRPELAPTLGRLRDEHQKIAALIEELRSALASDSVERDLLLADVERLTAELERHLDYEEEQLIPLLDA</sequence>
<dbReference type="Pfam" id="PF01814">
    <property type="entry name" value="Hemerythrin"/>
    <property type="match status" value="1"/>
</dbReference>
<dbReference type="Pfam" id="PF04075">
    <property type="entry name" value="F420H2_quin_red"/>
    <property type="match status" value="1"/>
</dbReference>
<evidence type="ECO:0000256" key="2">
    <source>
        <dbReference type="ARBA" id="ARBA00049106"/>
    </source>
</evidence>
<keyword evidence="6" id="KW-1185">Reference proteome</keyword>
<dbReference type="GO" id="GO:0070967">
    <property type="term" value="F:coenzyme F420 binding"/>
    <property type="evidence" value="ECO:0007669"/>
    <property type="project" value="TreeGrafter"/>
</dbReference>
<feature type="domain" description="Hemerythrin-like" evidence="4">
    <location>
        <begin position="159"/>
        <end position="282"/>
    </location>
</feature>
<comment type="catalytic activity">
    <reaction evidence="2">
        <text>oxidized coenzyme F420-(gamma-L-Glu)(n) + a quinol + H(+) = reduced coenzyme F420-(gamma-L-Glu)(n) + a quinone</text>
        <dbReference type="Rhea" id="RHEA:39663"/>
        <dbReference type="Rhea" id="RHEA-COMP:12939"/>
        <dbReference type="Rhea" id="RHEA-COMP:14378"/>
        <dbReference type="ChEBI" id="CHEBI:15378"/>
        <dbReference type="ChEBI" id="CHEBI:24646"/>
        <dbReference type="ChEBI" id="CHEBI:132124"/>
        <dbReference type="ChEBI" id="CHEBI:133980"/>
        <dbReference type="ChEBI" id="CHEBI:139511"/>
    </reaction>
</comment>
<dbReference type="SUPFAM" id="SSF50475">
    <property type="entry name" value="FMN-binding split barrel"/>
    <property type="match status" value="1"/>
</dbReference>
<organism evidence="5 6">
    <name type="scientific">Sinosporangium album</name>
    <dbReference type="NCBI Taxonomy" id="504805"/>
    <lineage>
        <taxon>Bacteria</taxon>
        <taxon>Bacillati</taxon>
        <taxon>Actinomycetota</taxon>
        <taxon>Actinomycetes</taxon>
        <taxon>Streptosporangiales</taxon>
        <taxon>Streptosporangiaceae</taxon>
        <taxon>Sinosporangium</taxon>
    </lineage>
</organism>
<protein>
    <submittedName>
        <fullName evidence="5">Deazaflavin-dependent oxidoreductase, nitroreductase family</fullName>
    </submittedName>
</protein>
<dbReference type="STRING" id="504805.SAMN05421505_118108"/>
<evidence type="ECO:0000256" key="3">
    <source>
        <dbReference type="SAM" id="Coils"/>
    </source>
</evidence>
<dbReference type="GO" id="GO:0016491">
    <property type="term" value="F:oxidoreductase activity"/>
    <property type="evidence" value="ECO:0007669"/>
    <property type="project" value="InterPro"/>
</dbReference>
<dbReference type="InterPro" id="IPR012349">
    <property type="entry name" value="Split_barrel_FMN-bd"/>
</dbReference>
<evidence type="ECO:0000313" key="6">
    <source>
        <dbReference type="Proteomes" id="UP000198923"/>
    </source>
</evidence>
<dbReference type="AlphaFoldDB" id="A0A1G8DN42"/>
<feature type="coiled-coil region" evidence="3">
    <location>
        <begin position="225"/>
        <end position="277"/>
    </location>
</feature>
<evidence type="ECO:0000259" key="4">
    <source>
        <dbReference type="Pfam" id="PF01814"/>
    </source>
</evidence>
<dbReference type="InterPro" id="IPR004378">
    <property type="entry name" value="F420H2_quin_Rdtase"/>
</dbReference>
<dbReference type="NCBIfam" id="TIGR00026">
    <property type="entry name" value="hi_GC_TIGR00026"/>
    <property type="match status" value="1"/>
</dbReference>
<gene>
    <name evidence="5" type="ORF">SAMN05421505_118108</name>
</gene>
<dbReference type="EMBL" id="FNCN01000018">
    <property type="protein sequence ID" value="SDH59015.1"/>
    <property type="molecule type" value="Genomic_DNA"/>
</dbReference>
<dbReference type="Gene3D" id="2.30.110.10">
    <property type="entry name" value="Electron Transport, Fmn-binding Protein, Chain A"/>
    <property type="match status" value="1"/>
</dbReference>
<keyword evidence="3" id="KW-0175">Coiled coil</keyword>
<evidence type="ECO:0000313" key="5">
    <source>
        <dbReference type="EMBL" id="SDH59015.1"/>
    </source>
</evidence>
<dbReference type="Proteomes" id="UP000198923">
    <property type="component" value="Unassembled WGS sequence"/>
</dbReference>
<proteinExistence type="inferred from homology"/>
<accession>A0A1G8DN42</accession>
<name>A0A1G8DN42_9ACTN</name>
<comment type="similarity">
    <text evidence="1">Belongs to the F420H(2)-dependent quinone reductase family.</text>
</comment>